<evidence type="ECO:0000256" key="5">
    <source>
        <dbReference type="ARBA" id="ARBA00023180"/>
    </source>
</evidence>
<dbReference type="Pfam" id="PF02351">
    <property type="entry name" value="GDNF"/>
    <property type="match status" value="1"/>
</dbReference>
<keyword evidence="4" id="KW-0472">Membrane</keyword>
<dbReference type="InterPro" id="IPR016017">
    <property type="entry name" value="GDNF/GAS1"/>
</dbReference>
<dbReference type="AlphaFoldDB" id="A0A7R8ZD84"/>
<protein>
    <recommendedName>
        <fullName evidence="6">GDNF/GAS1 domain-containing protein</fullName>
    </recommendedName>
</protein>
<gene>
    <name evidence="7" type="ORF">TDIB3V08_LOCUS11381</name>
</gene>
<dbReference type="InterPro" id="IPR039596">
    <property type="entry name" value="GAS1"/>
</dbReference>
<evidence type="ECO:0000256" key="2">
    <source>
        <dbReference type="ARBA" id="ARBA00022475"/>
    </source>
</evidence>
<evidence type="ECO:0000256" key="4">
    <source>
        <dbReference type="ARBA" id="ARBA00023136"/>
    </source>
</evidence>
<dbReference type="GO" id="GO:0005886">
    <property type="term" value="C:plasma membrane"/>
    <property type="evidence" value="ECO:0007669"/>
    <property type="project" value="UniProtKB-SubCell"/>
</dbReference>
<evidence type="ECO:0000256" key="1">
    <source>
        <dbReference type="ARBA" id="ARBA00004236"/>
    </source>
</evidence>
<feature type="domain" description="GDNF/GAS1" evidence="6">
    <location>
        <begin position="95"/>
        <end position="169"/>
    </location>
</feature>
<sequence>MQTYERLAKVQQNSTSSVLPEMFGTGEPIKSQTRLLKPASMCIWQRMRCRARSEQAASLALCDCVDDFCLDAKRRVEVCRPHVLIAMRNETVVSCRLAQWICAADALCSTALEYYNRFCRSMFHGKKCTHRCNNSISILRRQEKAAKLNTCICDGHEEYDCPRIQTNMARLCFNQEPAVAVIGDIHTNEVKAVSTANSGTFRVTPKLTWASLLLLWRLLVFPVVLYGNENSKEGLDPWPGTHLPRTQKPSSILRAVRSVRANHRHPPLPHSTSYPSSPLSQYKLQTPIKKLHELTLMETH</sequence>
<keyword evidence="3" id="KW-0732">Signal</keyword>
<evidence type="ECO:0000313" key="7">
    <source>
        <dbReference type="EMBL" id="CAD7205227.1"/>
    </source>
</evidence>
<keyword evidence="5" id="KW-0325">Glycoprotein</keyword>
<dbReference type="PANTHER" id="PTHR16840:SF3">
    <property type="entry name" value="GROWTH ARREST-SPECIFIC PROTEIN 1"/>
    <property type="match status" value="1"/>
</dbReference>
<organism evidence="7">
    <name type="scientific">Timema douglasi</name>
    <name type="common">Walking stick</name>
    <dbReference type="NCBI Taxonomy" id="61478"/>
    <lineage>
        <taxon>Eukaryota</taxon>
        <taxon>Metazoa</taxon>
        <taxon>Ecdysozoa</taxon>
        <taxon>Arthropoda</taxon>
        <taxon>Hexapoda</taxon>
        <taxon>Insecta</taxon>
        <taxon>Pterygota</taxon>
        <taxon>Neoptera</taxon>
        <taxon>Polyneoptera</taxon>
        <taxon>Phasmatodea</taxon>
        <taxon>Timematodea</taxon>
        <taxon>Timematoidea</taxon>
        <taxon>Timematidae</taxon>
        <taxon>Timema</taxon>
    </lineage>
</organism>
<dbReference type="EMBL" id="OA574437">
    <property type="protein sequence ID" value="CAD7205227.1"/>
    <property type="molecule type" value="Genomic_DNA"/>
</dbReference>
<evidence type="ECO:0000259" key="6">
    <source>
        <dbReference type="Pfam" id="PF02351"/>
    </source>
</evidence>
<accession>A0A7R8ZD84</accession>
<dbReference type="PANTHER" id="PTHR16840">
    <property type="entry name" value="GROWTH ARREST-SPECIFIC PROTEIN 1"/>
    <property type="match status" value="1"/>
</dbReference>
<name>A0A7R8ZD84_TIMDO</name>
<dbReference type="GO" id="GO:0051726">
    <property type="term" value="P:regulation of cell cycle"/>
    <property type="evidence" value="ECO:0007669"/>
    <property type="project" value="InterPro"/>
</dbReference>
<reference evidence="7" key="1">
    <citation type="submission" date="2020-11" db="EMBL/GenBank/DDBJ databases">
        <authorList>
            <person name="Tran Van P."/>
        </authorList>
    </citation>
    <scope>NUCLEOTIDE SEQUENCE</scope>
</reference>
<evidence type="ECO:0000256" key="3">
    <source>
        <dbReference type="ARBA" id="ARBA00022729"/>
    </source>
</evidence>
<proteinExistence type="predicted"/>
<keyword evidence="2" id="KW-1003">Cell membrane</keyword>
<comment type="subcellular location">
    <subcellularLocation>
        <location evidence="1">Cell membrane</location>
    </subcellularLocation>
</comment>